<accession>A0ACB7EHV6</accession>
<evidence type="ECO:0000313" key="2">
    <source>
        <dbReference type="Proteomes" id="UP000805704"/>
    </source>
</evidence>
<gene>
    <name evidence="1" type="ORF">GBF38_011992</name>
</gene>
<keyword evidence="2" id="KW-1185">Reference proteome</keyword>
<proteinExistence type="predicted"/>
<evidence type="ECO:0000313" key="1">
    <source>
        <dbReference type="EMBL" id="KAG8001790.1"/>
    </source>
</evidence>
<organism evidence="1 2">
    <name type="scientific">Nibea albiflora</name>
    <name type="common">Yellow drum</name>
    <name type="synonym">Corvina albiflora</name>
    <dbReference type="NCBI Taxonomy" id="240163"/>
    <lineage>
        <taxon>Eukaryota</taxon>
        <taxon>Metazoa</taxon>
        <taxon>Chordata</taxon>
        <taxon>Craniata</taxon>
        <taxon>Vertebrata</taxon>
        <taxon>Euteleostomi</taxon>
        <taxon>Actinopterygii</taxon>
        <taxon>Neopterygii</taxon>
        <taxon>Teleostei</taxon>
        <taxon>Neoteleostei</taxon>
        <taxon>Acanthomorphata</taxon>
        <taxon>Eupercaria</taxon>
        <taxon>Sciaenidae</taxon>
        <taxon>Nibea</taxon>
    </lineage>
</organism>
<name>A0ACB7EHV6_NIBAL</name>
<comment type="caution">
    <text evidence="1">The sequence shown here is derived from an EMBL/GenBank/DDBJ whole genome shotgun (WGS) entry which is preliminary data.</text>
</comment>
<dbReference type="EMBL" id="CM024794">
    <property type="protein sequence ID" value="KAG8001790.1"/>
    <property type="molecule type" value="Genomic_DNA"/>
</dbReference>
<sequence>MSYDTSNQLSLLQVWTSHWMQRGSDRGPRGSSRVTETVSPTYRPVLHSSTVIVMKFQATHIIVPNYSNVAGSVFESLSRQREPGQSGGSGSASHPRGNPPK</sequence>
<protein>
    <submittedName>
        <fullName evidence="1">Uncharacterized protein</fullName>
    </submittedName>
</protein>
<reference evidence="1" key="1">
    <citation type="submission" date="2020-04" db="EMBL/GenBank/DDBJ databases">
        <title>A chromosome-scale assembly and high-density genetic map of the yellow drum (Nibea albiflora) genome.</title>
        <authorList>
            <person name="Xu D."/>
            <person name="Zhang W."/>
            <person name="Chen R."/>
            <person name="Tan P."/>
            <person name="Wang L."/>
            <person name="Song H."/>
            <person name="Tian L."/>
            <person name="Zhu Q."/>
            <person name="Wang B."/>
        </authorList>
    </citation>
    <scope>NUCLEOTIDE SEQUENCE</scope>
    <source>
        <strain evidence="1">ZJHYS-2018</strain>
    </source>
</reference>
<dbReference type="Proteomes" id="UP000805704">
    <property type="component" value="Chromosome 6"/>
</dbReference>